<keyword evidence="5" id="KW-1185">Reference proteome</keyword>
<evidence type="ECO:0000259" key="3">
    <source>
        <dbReference type="Pfam" id="PF08924"/>
    </source>
</evidence>
<reference evidence="5" key="1">
    <citation type="journal article" date="2019" name="Int. J. Syst. Evol. Microbiol.">
        <title>The Global Catalogue of Microorganisms (GCM) 10K type strain sequencing project: providing services to taxonomists for standard genome sequencing and annotation.</title>
        <authorList>
            <consortium name="The Broad Institute Genomics Platform"/>
            <consortium name="The Broad Institute Genome Sequencing Center for Infectious Disease"/>
            <person name="Wu L."/>
            <person name="Ma J."/>
        </authorList>
    </citation>
    <scope>NUCLEOTIDE SEQUENCE [LARGE SCALE GENOMIC DNA]</scope>
    <source>
        <strain evidence="5">JCM 15309</strain>
    </source>
</reference>
<keyword evidence="2" id="KW-0812">Transmembrane</keyword>
<dbReference type="InterPro" id="IPR017853">
    <property type="entry name" value="GH"/>
</dbReference>
<dbReference type="RefSeq" id="WP_344041495.1">
    <property type="nucleotide sequence ID" value="NZ_BAAAPB010000001.1"/>
</dbReference>
<proteinExistence type="predicted"/>
<dbReference type="InterPro" id="IPR015020">
    <property type="entry name" value="Rv2525c-like_Glyco_Hydro-like"/>
</dbReference>
<dbReference type="SUPFAM" id="SSF47090">
    <property type="entry name" value="PGBD-like"/>
    <property type="match status" value="2"/>
</dbReference>
<keyword evidence="2" id="KW-0472">Membrane</keyword>
<sequence>MTAPATTPTDPTRVDLGLRAVVITTVVGLLAAVLLALPSHHDDKARTMSGSNPVTPGVFTGLGFDQCLAPSQAAMTAWRRSSPFRAVGIYIAGYSRACRSQPNLTSTWVAAQLAAGWHLLPITLGPQASCQPRYPRYGNDYRISAKPAGDYAAARSMGATEASKTVSAAKALGIVPGSTMFYDLEGFDYTNAGCRESALRFLSAWTVQIHKLGYRSGVYSSVGSGVKMLERQRLSPLPSVVLPDQLWLARYDGKANTSSPEYLSDAGWAGNRVKQFQGGHSEKWGGVTINIDRNYLDLRTAPKPPAPPATPTPTPTPAATPPAPPSAPVESHCGGVKVDLPAYVAIKKPTPTYRPPMDQVLALKCLLRERAGFRGVVGNGFGPALVTAIQSWRKARGMRVNAVWTRAMWMELLASGARPTLRPGAVSKDVRDVQRALNAANLSAHLPVNGTLDARTQVILRLWKARVGLKPGGVVAQSAWRLLAAGRF</sequence>
<dbReference type="Gene3D" id="3.20.20.80">
    <property type="entry name" value="Glycosidases"/>
    <property type="match status" value="1"/>
</dbReference>
<evidence type="ECO:0000313" key="5">
    <source>
        <dbReference type="Proteomes" id="UP001500571"/>
    </source>
</evidence>
<feature type="transmembrane region" description="Helical" evidence="2">
    <location>
        <begin position="16"/>
        <end position="37"/>
    </location>
</feature>
<dbReference type="SUPFAM" id="SSF51445">
    <property type="entry name" value="(Trans)glycosidases"/>
    <property type="match status" value="1"/>
</dbReference>
<name>A0ABP5BLU1_9ACTN</name>
<dbReference type="Proteomes" id="UP001500571">
    <property type="component" value="Unassembled WGS sequence"/>
</dbReference>
<comment type="caution">
    <text evidence="4">The sequence shown here is derived from an EMBL/GenBank/DDBJ whole genome shotgun (WGS) entry which is preliminary data.</text>
</comment>
<dbReference type="Gene3D" id="1.10.101.10">
    <property type="entry name" value="PGBD-like superfamily/PGBD"/>
    <property type="match status" value="1"/>
</dbReference>
<dbReference type="Pfam" id="PF08924">
    <property type="entry name" value="Rv2525c_GlyHyd-like"/>
    <property type="match status" value="1"/>
</dbReference>
<organism evidence="4 5">
    <name type="scientific">Nocardioides panacihumi</name>
    <dbReference type="NCBI Taxonomy" id="400774"/>
    <lineage>
        <taxon>Bacteria</taxon>
        <taxon>Bacillati</taxon>
        <taxon>Actinomycetota</taxon>
        <taxon>Actinomycetes</taxon>
        <taxon>Propionibacteriales</taxon>
        <taxon>Nocardioidaceae</taxon>
        <taxon>Nocardioides</taxon>
    </lineage>
</organism>
<feature type="domain" description="Rv2525c-like glycoside hydrolase-like" evidence="3">
    <location>
        <begin position="77"/>
        <end position="295"/>
    </location>
</feature>
<evidence type="ECO:0000256" key="1">
    <source>
        <dbReference type="SAM" id="MobiDB-lite"/>
    </source>
</evidence>
<dbReference type="InterPro" id="IPR036366">
    <property type="entry name" value="PGBDSf"/>
</dbReference>
<protein>
    <recommendedName>
        <fullName evidence="3">Rv2525c-like glycoside hydrolase-like domain-containing protein</fullName>
    </recommendedName>
</protein>
<feature type="compositionally biased region" description="Pro residues" evidence="1">
    <location>
        <begin position="302"/>
        <end position="327"/>
    </location>
</feature>
<keyword evidence="2" id="KW-1133">Transmembrane helix</keyword>
<evidence type="ECO:0000256" key="2">
    <source>
        <dbReference type="SAM" id="Phobius"/>
    </source>
</evidence>
<gene>
    <name evidence="4" type="ORF">GCM10009798_02040</name>
</gene>
<evidence type="ECO:0000313" key="4">
    <source>
        <dbReference type="EMBL" id="GAA1946633.1"/>
    </source>
</evidence>
<accession>A0ABP5BLU1</accession>
<dbReference type="InterPro" id="IPR036365">
    <property type="entry name" value="PGBD-like_sf"/>
</dbReference>
<feature type="region of interest" description="Disordered" evidence="1">
    <location>
        <begin position="298"/>
        <end position="332"/>
    </location>
</feature>
<dbReference type="EMBL" id="BAAAPB010000001">
    <property type="protein sequence ID" value="GAA1946633.1"/>
    <property type="molecule type" value="Genomic_DNA"/>
</dbReference>